<comment type="caution">
    <text evidence="1">The sequence shown here is derived from an EMBL/GenBank/DDBJ whole genome shotgun (WGS) entry which is preliminary data.</text>
</comment>
<reference evidence="1" key="1">
    <citation type="submission" date="2019-06" db="EMBL/GenBank/DDBJ databases">
        <authorList>
            <person name="Zheng W."/>
        </authorList>
    </citation>
    <scope>NUCLEOTIDE SEQUENCE</scope>
    <source>
        <strain evidence="1">QDHG01</strain>
    </source>
</reference>
<evidence type="ECO:0000313" key="2">
    <source>
        <dbReference type="Proteomes" id="UP000785679"/>
    </source>
</evidence>
<proteinExistence type="predicted"/>
<protein>
    <submittedName>
        <fullName evidence="1">Uncharacterized protein</fullName>
    </submittedName>
</protein>
<sequence length="589" mass="68477">MSCFRLAREPKGGEEDVALQFNFEMLKPELWEEITKAKLIPMIQEKQLKVTEIQVPIRVYHYSSNMRYLLKAFQEHLTTLSLENTVFEESPLKLDVTFDYPLDEVNMKIWQDNFFDMHDFKGQLIRASNLNILTPHPFHIDHLKHFQISKKLGLQIQEKDLEQILQAFSSLSQSNSYRQTLEKVLIQGKHGRPITPTDEQQEIMKELNIKLEKCERDMRESVVFTKSKMYAEKIEGKEEKQRPLVGIKDVIEHLNEQGILGHRAVYFDISHENSSLDDIQQLSNKLNSLQPAYSVKKIELAARTVKDKIFLQVAIDLENAQRQICTINLTTTNLPLFSFSAFIQHDSSLFLNTLPHFNELETLSVDSIADTYNSMNQISLLANEMLKRGSRLKKLGIRYQCEEKQRNLDKAIKIDQEQFEDNLKILQERIQQHCLSLTDLYLFNKDSPSLLPALATLSSTLPNLTTISVSRSFEDMYNRFKPTSLFNPKLQQITVLTEQCQNAYTGKAAFEGLTKAVEGCLNEGQRVRLYSANDEIDIDDFAGLMDKYEPPIWIDCKTVSYKMYPSKYSTELKRWTRILEIMDLIRKKY</sequence>
<accession>A0A8J8T479</accession>
<dbReference type="Proteomes" id="UP000785679">
    <property type="component" value="Unassembled WGS sequence"/>
</dbReference>
<gene>
    <name evidence="1" type="ORF">FGO68_gene9468</name>
</gene>
<keyword evidence="2" id="KW-1185">Reference proteome</keyword>
<evidence type="ECO:0000313" key="1">
    <source>
        <dbReference type="EMBL" id="TNV81634.1"/>
    </source>
</evidence>
<dbReference type="EMBL" id="RRYP01005903">
    <property type="protein sequence ID" value="TNV81634.1"/>
    <property type="molecule type" value="Genomic_DNA"/>
</dbReference>
<organism evidence="1 2">
    <name type="scientific">Halteria grandinella</name>
    <dbReference type="NCBI Taxonomy" id="5974"/>
    <lineage>
        <taxon>Eukaryota</taxon>
        <taxon>Sar</taxon>
        <taxon>Alveolata</taxon>
        <taxon>Ciliophora</taxon>
        <taxon>Intramacronucleata</taxon>
        <taxon>Spirotrichea</taxon>
        <taxon>Stichotrichia</taxon>
        <taxon>Sporadotrichida</taxon>
        <taxon>Halteriidae</taxon>
        <taxon>Halteria</taxon>
    </lineage>
</organism>
<name>A0A8J8T479_HALGN</name>
<dbReference type="AlphaFoldDB" id="A0A8J8T479"/>